<accession>A0ABQ7G3C4</accession>
<dbReference type="SUPFAM" id="SSF55724">
    <property type="entry name" value="Mog1p/PsbP-like"/>
    <property type="match status" value="1"/>
</dbReference>
<name>A0ABQ7G3C4_DUNSA</name>
<dbReference type="Pfam" id="PF01789">
    <property type="entry name" value="PsbP"/>
    <property type="match status" value="1"/>
</dbReference>
<dbReference type="Proteomes" id="UP000815325">
    <property type="component" value="Unassembled WGS sequence"/>
</dbReference>
<feature type="compositionally biased region" description="Low complexity" evidence="1">
    <location>
        <begin position="10"/>
        <end position="22"/>
    </location>
</feature>
<gene>
    <name evidence="3" type="ORF">DUNSADRAFT_16527</name>
</gene>
<dbReference type="PANTHER" id="PTHR31407:SF15">
    <property type="entry name" value="PSBP DOMAIN-CONTAINING PROTEIN 1, CHLOROPLASTIC"/>
    <property type="match status" value="1"/>
</dbReference>
<protein>
    <submittedName>
        <fullName evidence="3">PsbP-domain-containing protein</fullName>
    </submittedName>
</protein>
<feature type="region of interest" description="Disordered" evidence="1">
    <location>
        <begin position="1"/>
        <end position="22"/>
    </location>
</feature>
<organism evidence="3 4">
    <name type="scientific">Dunaliella salina</name>
    <name type="common">Green alga</name>
    <name type="synonym">Protococcus salinus</name>
    <dbReference type="NCBI Taxonomy" id="3046"/>
    <lineage>
        <taxon>Eukaryota</taxon>
        <taxon>Viridiplantae</taxon>
        <taxon>Chlorophyta</taxon>
        <taxon>core chlorophytes</taxon>
        <taxon>Chlorophyceae</taxon>
        <taxon>CS clade</taxon>
        <taxon>Chlamydomonadales</taxon>
        <taxon>Dunaliellaceae</taxon>
        <taxon>Dunaliella</taxon>
    </lineage>
</organism>
<dbReference type="Gene3D" id="3.40.1000.10">
    <property type="entry name" value="Mog1/PsbP, alpha/beta/alpha sandwich"/>
    <property type="match status" value="1"/>
</dbReference>
<evidence type="ECO:0000313" key="4">
    <source>
        <dbReference type="Proteomes" id="UP000815325"/>
    </source>
</evidence>
<feature type="region of interest" description="Disordered" evidence="1">
    <location>
        <begin position="50"/>
        <end position="83"/>
    </location>
</feature>
<dbReference type="InterPro" id="IPR016123">
    <property type="entry name" value="Mog1/PsbP_a/b/a-sand"/>
</dbReference>
<feature type="domain" description="PsbP C-terminal" evidence="2">
    <location>
        <begin position="142"/>
        <end position="257"/>
    </location>
</feature>
<evidence type="ECO:0000256" key="1">
    <source>
        <dbReference type="SAM" id="MobiDB-lite"/>
    </source>
</evidence>
<evidence type="ECO:0000313" key="3">
    <source>
        <dbReference type="EMBL" id="KAF5829109.1"/>
    </source>
</evidence>
<sequence>MLVNNRTLPQSQPASRRASGQRASAFCHPLRVHNSTLTSTIVAVPGVRNQPSAVSAGSTTVTRTQEPSCSSSQSNNATTAVDQCPTQQIRERVNSSASCSSSKSAACVSPRRSVLLGAAVSALAQPGPHLPAAQAVTFAPPGFRTQDDKLDGYSFFYPEGWLPVSSSGNDCFFRNPRNIEENCFVDITSPSSSTFNSVTDLGTPEETANRALDRYLNKEFMSTRLGVRREGQVLFADSREGRDGRTYYDIGVRMSSYASSNPYVATQVRLYA</sequence>
<evidence type="ECO:0000259" key="2">
    <source>
        <dbReference type="Pfam" id="PF01789"/>
    </source>
</evidence>
<dbReference type="EMBL" id="MU070202">
    <property type="protein sequence ID" value="KAF5829109.1"/>
    <property type="molecule type" value="Genomic_DNA"/>
</dbReference>
<dbReference type="InterPro" id="IPR002683">
    <property type="entry name" value="PsbP_C"/>
</dbReference>
<dbReference type="PANTHER" id="PTHR31407">
    <property type="match status" value="1"/>
</dbReference>
<comment type="caution">
    <text evidence="3">The sequence shown here is derived from an EMBL/GenBank/DDBJ whole genome shotgun (WGS) entry which is preliminary data.</text>
</comment>
<proteinExistence type="predicted"/>
<reference evidence="3" key="1">
    <citation type="submission" date="2017-08" db="EMBL/GenBank/DDBJ databases">
        <authorList>
            <person name="Polle J.E."/>
            <person name="Barry K."/>
            <person name="Cushman J."/>
            <person name="Schmutz J."/>
            <person name="Tran D."/>
            <person name="Hathwaick L.T."/>
            <person name="Yim W.C."/>
            <person name="Jenkins J."/>
            <person name="Mckie-Krisberg Z.M."/>
            <person name="Prochnik S."/>
            <person name="Lindquist E."/>
            <person name="Dockter R.B."/>
            <person name="Adam C."/>
            <person name="Molina H."/>
            <person name="Bunkerborg J."/>
            <person name="Jin E."/>
            <person name="Buchheim M."/>
            <person name="Magnuson J."/>
        </authorList>
    </citation>
    <scope>NUCLEOTIDE SEQUENCE</scope>
    <source>
        <strain evidence="3">CCAP 19/18</strain>
    </source>
</reference>
<keyword evidence="4" id="KW-1185">Reference proteome</keyword>